<dbReference type="SMART" id="SM01086">
    <property type="entry name" value="ClpB_D2-small"/>
    <property type="match status" value="1"/>
</dbReference>
<keyword evidence="3" id="KW-0067">ATP-binding</keyword>
<dbReference type="SUPFAM" id="SSF52540">
    <property type="entry name" value="P-loop containing nucleoside triphosphate hydrolases"/>
    <property type="match status" value="2"/>
</dbReference>
<dbReference type="InterPro" id="IPR018368">
    <property type="entry name" value="ClpA/B_CS1"/>
</dbReference>
<dbReference type="InterPro" id="IPR036628">
    <property type="entry name" value="Clp_N_dom_sf"/>
</dbReference>
<dbReference type="Pfam" id="PF07724">
    <property type="entry name" value="AAA_2"/>
    <property type="match status" value="1"/>
</dbReference>
<dbReference type="SMART" id="SM00382">
    <property type="entry name" value="AAA"/>
    <property type="match status" value="2"/>
</dbReference>
<dbReference type="Pfam" id="PF10431">
    <property type="entry name" value="ClpB_D2-small"/>
    <property type="match status" value="1"/>
</dbReference>
<dbReference type="InterPro" id="IPR003593">
    <property type="entry name" value="AAA+_ATPase"/>
</dbReference>
<evidence type="ECO:0000256" key="4">
    <source>
        <dbReference type="ARBA" id="ARBA00023186"/>
    </source>
</evidence>
<dbReference type="InterPro" id="IPR041664">
    <property type="entry name" value="AAA_16"/>
</dbReference>
<dbReference type="PROSITE" id="PS00870">
    <property type="entry name" value="CLPAB_1"/>
    <property type="match status" value="1"/>
</dbReference>
<feature type="domain" description="AAA+ ATPase" evidence="6">
    <location>
        <begin position="225"/>
        <end position="378"/>
    </location>
</feature>
<sequence>MLKVDLKRLLERLNPYCMDVMQTAATSTSARGHYEVRIEHVLLVLAEDAANDFGLILAGFGLDGRELAPLLESTLSALPGGSTGRPVMSPLLIDLLQEAWLVASIELGESALRSGAILLALLGSQSVDSSSPAVEYLRRVSREQLAARFEDLVSLSVESAAAERLRDAPAPAGAPGVIPGPSPTGEYLRRYTVDLCEKAREGSIDPVFGREEELRRLIDILARRRKNNPILVGDAGVGKTAVVEGLALRMVEDENQPPAERRLPSMLWDVTLVALDVGLLEAGAGLKGEFEDRLQRVLADIQASPTPIILFIDEAHTLIGAGGRPGGSDAANLLKPVLARGEIRTIAATTWREYKRYFERDAALSRRFQPVVLDEPSVHATAQILRGLKPRYEEDHGVTIREDAVEAAAQLAARYITGRFLPDKAVDLLDTAAARVQLSLSGRPELLDKEERDIEDMRREIEGLMRDRRGGLPVDEKALHSAWARLDAMKQEARTLRERWRREKLLVERLVTLRGVMSRVARAPGLLRETDPEDVRAELAECLVELDRVQGDSPLVRHEVDPDTVARVVSQWTGIPLGKVRRDEAASVLGLKFALRERIRGQDTALEILTRAIRASKSGLKEPDAPLGVFLLAGPSGVGKTETARAVSEILFGEEASLLALSMSEYQERHSVSRLIGSPPGYVGFGEGGVLTDALRRRPYSVVLLDEAEKAHPEILSIFHQIFDKGRVSDAEGRAVDCRHSLFFLTTTVSDQPDPDADALDNGADAEPERQSPDSAASEDTERRALIERLQPQLAEFFPQALLARTTIVPFLPLSPDALQDIVSLKLTRLAIQAEEGKRMLLEFSPDVVHAVAHMAAISGSGARGVDNVLRVEVLPRLAEAILRNTGHDQRDSSREPRAQRMLRVECTPDDAPTALSWRFSVRELLPEN</sequence>
<reference evidence="8 11" key="2">
    <citation type="submission" date="2019-04" db="EMBL/GenBank/DDBJ databases">
        <title>Isolation and culture of sulfate reducing bacteria from the cold seep of the South China Sea.</title>
        <authorList>
            <person name="Sun C."/>
            <person name="Liu R."/>
        </authorList>
    </citation>
    <scope>NUCLEOTIDE SEQUENCE [LARGE SCALE GENOMIC DNA]</scope>
    <source>
        <strain evidence="8 11">CS1</strain>
    </source>
</reference>
<dbReference type="InterPro" id="IPR050130">
    <property type="entry name" value="ClpA_ClpB"/>
</dbReference>
<dbReference type="PANTHER" id="PTHR11638">
    <property type="entry name" value="ATP-DEPENDENT CLP PROTEASE"/>
    <property type="match status" value="1"/>
</dbReference>
<keyword evidence="11" id="KW-1185">Reference proteome</keyword>
<evidence type="ECO:0000313" key="9">
    <source>
        <dbReference type="EMBL" id="TVM32579.1"/>
    </source>
</evidence>
<evidence type="ECO:0000259" key="6">
    <source>
        <dbReference type="SMART" id="SM00382"/>
    </source>
</evidence>
<dbReference type="RefSeq" id="WP_144306196.1">
    <property type="nucleotide sequence ID" value="NZ_CP039543.1"/>
</dbReference>
<dbReference type="GO" id="GO:0016887">
    <property type="term" value="F:ATP hydrolysis activity"/>
    <property type="evidence" value="ECO:0007669"/>
    <property type="project" value="InterPro"/>
</dbReference>
<evidence type="ECO:0000313" key="8">
    <source>
        <dbReference type="EMBL" id="QJT08587.1"/>
    </source>
</evidence>
<dbReference type="Pfam" id="PF13191">
    <property type="entry name" value="AAA_16"/>
    <property type="match status" value="1"/>
</dbReference>
<accession>A0A6P1ZHG3</accession>
<evidence type="ECO:0000256" key="3">
    <source>
        <dbReference type="ARBA" id="ARBA00022840"/>
    </source>
</evidence>
<dbReference type="EMBL" id="QMIF01000010">
    <property type="protein sequence ID" value="TVM32579.1"/>
    <property type="molecule type" value="Genomic_DNA"/>
</dbReference>
<dbReference type="GO" id="GO:0005737">
    <property type="term" value="C:cytoplasm"/>
    <property type="evidence" value="ECO:0007669"/>
    <property type="project" value="TreeGrafter"/>
</dbReference>
<evidence type="ECO:0000256" key="1">
    <source>
        <dbReference type="ARBA" id="ARBA00022737"/>
    </source>
</evidence>
<dbReference type="InterPro" id="IPR017729">
    <property type="entry name" value="ATPase_T6SS_ClpV1"/>
</dbReference>
<dbReference type="PRINTS" id="PR00300">
    <property type="entry name" value="CLPPROTEASEA"/>
</dbReference>
<dbReference type="AlphaFoldDB" id="A0A6P1ZHG3"/>
<dbReference type="Gene3D" id="1.10.1780.10">
    <property type="entry name" value="Clp, N-terminal domain"/>
    <property type="match status" value="1"/>
</dbReference>
<dbReference type="OrthoDB" id="9803641at2"/>
<dbReference type="InterPro" id="IPR003959">
    <property type="entry name" value="ATPase_AAA_core"/>
</dbReference>
<dbReference type="GO" id="GO:0005524">
    <property type="term" value="F:ATP binding"/>
    <property type="evidence" value="ECO:0007669"/>
    <property type="project" value="UniProtKB-KW"/>
</dbReference>
<dbReference type="CDD" id="cd00009">
    <property type="entry name" value="AAA"/>
    <property type="match status" value="1"/>
</dbReference>
<dbReference type="SUPFAM" id="SSF81923">
    <property type="entry name" value="Double Clp-N motif"/>
    <property type="match status" value="1"/>
</dbReference>
<dbReference type="Proteomes" id="UP000434052">
    <property type="component" value="Unassembled WGS sequence"/>
</dbReference>
<evidence type="ECO:0000256" key="5">
    <source>
        <dbReference type="SAM" id="MobiDB-lite"/>
    </source>
</evidence>
<dbReference type="InterPro" id="IPR041546">
    <property type="entry name" value="ClpA/ClpB_AAA_lid"/>
</dbReference>
<dbReference type="NCBIfam" id="TIGR03345">
    <property type="entry name" value="VI_ClpV1"/>
    <property type="match status" value="1"/>
</dbReference>
<keyword evidence="4" id="KW-0143">Chaperone</keyword>
<dbReference type="Gene3D" id="3.40.50.300">
    <property type="entry name" value="P-loop containing nucleotide triphosphate hydrolases"/>
    <property type="match status" value="3"/>
</dbReference>
<proteinExistence type="predicted"/>
<feature type="region of interest" description="Disordered" evidence="5">
    <location>
        <begin position="749"/>
        <end position="782"/>
    </location>
</feature>
<gene>
    <name evidence="9" type="primary">clpV</name>
    <name evidence="8" type="synonym">tssH</name>
    <name evidence="9" type="ORF">DQK91_15000</name>
    <name evidence="8" type="ORF">E8L03_06470</name>
</gene>
<evidence type="ECO:0000313" key="11">
    <source>
        <dbReference type="Proteomes" id="UP000503251"/>
    </source>
</evidence>
<feature type="domain" description="Clp ATPase C-terminal" evidence="7">
    <location>
        <begin position="814"/>
        <end position="899"/>
    </location>
</feature>
<reference evidence="9 10" key="1">
    <citation type="submission" date="2018-06" db="EMBL/GenBank/DDBJ databases">
        <title>Complete genome of Desulfovibrio marinus P48SEP.</title>
        <authorList>
            <person name="Crispim J.S."/>
            <person name="Vidigal P.M.P."/>
            <person name="Silva L.C.F."/>
            <person name="Araujo L.C."/>
            <person name="Laguardia C.N."/>
            <person name="Dias R.S."/>
            <person name="Sousa M.P."/>
            <person name="Paula S.O."/>
            <person name="Silva C."/>
        </authorList>
    </citation>
    <scope>NUCLEOTIDE SEQUENCE [LARGE SCALE GENOMIC DNA]</scope>
    <source>
        <strain evidence="9 10">P48SEP</strain>
    </source>
</reference>
<dbReference type="Proteomes" id="UP000503251">
    <property type="component" value="Chromosome"/>
</dbReference>
<dbReference type="InterPro" id="IPR019489">
    <property type="entry name" value="Clp_ATPase_C"/>
</dbReference>
<evidence type="ECO:0000256" key="2">
    <source>
        <dbReference type="ARBA" id="ARBA00022741"/>
    </source>
</evidence>
<dbReference type="GO" id="GO:0034605">
    <property type="term" value="P:cellular response to heat"/>
    <property type="evidence" value="ECO:0007669"/>
    <property type="project" value="TreeGrafter"/>
</dbReference>
<dbReference type="Gene3D" id="1.10.8.60">
    <property type="match status" value="1"/>
</dbReference>
<dbReference type="InterPro" id="IPR027417">
    <property type="entry name" value="P-loop_NTPase"/>
</dbReference>
<dbReference type="InterPro" id="IPR001270">
    <property type="entry name" value="ClpA/B"/>
</dbReference>
<name>A0A6P1ZHG3_9BACT</name>
<dbReference type="Pfam" id="PF17871">
    <property type="entry name" value="AAA_lid_9"/>
    <property type="match status" value="1"/>
</dbReference>
<dbReference type="PANTHER" id="PTHR11638:SF181">
    <property type="entry name" value="ATPASE SUBUNIT OF ATP-DEPENDENT PROTEASE"/>
    <property type="match status" value="1"/>
</dbReference>
<dbReference type="EMBL" id="CP039543">
    <property type="protein sequence ID" value="QJT08587.1"/>
    <property type="molecule type" value="Genomic_DNA"/>
</dbReference>
<evidence type="ECO:0000259" key="7">
    <source>
        <dbReference type="SMART" id="SM01086"/>
    </source>
</evidence>
<protein>
    <submittedName>
        <fullName evidence="9">Type VI secretion system ATPase TssH</fullName>
    </submittedName>
</protein>
<evidence type="ECO:0000313" key="10">
    <source>
        <dbReference type="Proteomes" id="UP000434052"/>
    </source>
</evidence>
<feature type="domain" description="AAA+ ATPase" evidence="6">
    <location>
        <begin position="626"/>
        <end position="792"/>
    </location>
</feature>
<dbReference type="Pfam" id="PF02861">
    <property type="entry name" value="Clp_N"/>
    <property type="match status" value="1"/>
</dbReference>
<dbReference type="CDD" id="cd19499">
    <property type="entry name" value="RecA-like_ClpB_Hsp104-like"/>
    <property type="match status" value="1"/>
</dbReference>
<dbReference type="InterPro" id="IPR004176">
    <property type="entry name" value="Clp_R_N"/>
</dbReference>
<organism evidence="9 10">
    <name type="scientific">Oceanidesulfovibrio marinus</name>
    <dbReference type="NCBI Taxonomy" id="370038"/>
    <lineage>
        <taxon>Bacteria</taxon>
        <taxon>Pseudomonadati</taxon>
        <taxon>Thermodesulfobacteriota</taxon>
        <taxon>Desulfovibrionia</taxon>
        <taxon>Desulfovibrionales</taxon>
        <taxon>Desulfovibrionaceae</taxon>
        <taxon>Oceanidesulfovibrio</taxon>
    </lineage>
</organism>
<keyword evidence="1" id="KW-0677">Repeat</keyword>
<keyword evidence="2" id="KW-0547">Nucleotide-binding</keyword>